<evidence type="ECO:0000313" key="2">
    <source>
        <dbReference type="Proteomes" id="UP001234178"/>
    </source>
</evidence>
<gene>
    <name evidence="1" type="ORF">OUZ56_029829</name>
</gene>
<organism evidence="1 2">
    <name type="scientific">Daphnia magna</name>
    <dbReference type="NCBI Taxonomy" id="35525"/>
    <lineage>
        <taxon>Eukaryota</taxon>
        <taxon>Metazoa</taxon>
        <taxon>Ecdysozoa</taxon>
        <taxon>Arthropoda</taxon>
        <taxon>Crustacea</taxon>
        <taxon>Branchiopoda</taxon>
        <taxon>Diplostraca</taxon>
        <taxon>Cladocera</taxon>
        <taxon>Anomopoda</taxon>
        <taxon>Daphniidae</taxon>
        <taxon>Daphnia</taxon>
    </lineage>
</organism>
<keyword evidence="2" id="KW-1185">Reference proteome</keyword>
<dbReference type="Proteomes" id="UP001234178">
    <property type="component" value="Unassembled WGS sequence"/>
</dbReference>
<comment type="caution">
    <text evidence="1">The sequence shown here is derived from an EMBL/GenBank/DDBJ whole genome shotgun (WGS) entry which is preliminary data.</text>
</comment>
<dbReference type="EMBL" id="JAOYFB010000040">
    <property type="protein sequence ID" value="KAK4037800.1"/>
    <property type="molecule type" value="Genomic_DNA"/>
</dbReference>
<accession>A0ABR0B7Y0</accession>
<protein>
    <submittedName>
        <fullName evidence="1">Uncharacterized protein</fullName>
    </submittedName>
</protein>
<name>A0ABR0B7Y0_9CRUS</name>
<evidence type="ECO:0000313" key="1">
    <source>
        <dbReference type="EMBL" id="KAK4037800.1"/>
    </source>
</evidence>
<reference evidence="1 2" key="1">
    <citation type="journal article" date="2023" name="Nucleic Acids Res.">
        <title>The hologenome of Daphnia magna reveals possible DNA methylation and microbiome-mediated evolution of the host genome.</title>
        <authorList>
            <person name="Chaturvedi A."/>
            <person name="Li X."/>
            <person name="Dhandapani V."/>
            <person name="Marshall H."/>
            <person name="Kissane S."/>
            <person name="Cuenca-Cambronero M."/>
            <person name="Asole G."/>
            <person name="Calvet F."/>
            <person name="Ruiz-Romero M."/>
            <person name="Marangio P."/>
            <person name="Guigo R."/>
            <person name="Rago D."/>
            <person name="Mirbahai L."/>
            <person name="Eastwood N."/>
            <person name="Colbourne J.K."/>
            <person name="Zhou J."/>
            <person name="Mallon E."/>
            <person name="Orsini L."/>
        </authorList>
    </citation>
    <scope>NUCLEOTIDE SEQUENCE [LARGE SCALE GENOMIC DNA]</scope>
    <source>
        <strain evidence="1">LRV0_1</strain>
    </source>
</reference>
<proteinExistence type="predicted"/>
<sequence>MYSKSDPDICRTSDGLPCVMWASWNLAMIADLQSSYSSSSPCSDTYSSYQSRASPLSLSEKNLSWGPPTNRKWHIGCGLDGGCVWSLGHVGVSLVYILRTLNVRADLASSVKHHFHVAKSSIHVVRQPCKPPFVVLLSLV</sequence>